<dbReference type="Gene3D" id="1.10.1330.10">
    <property type="entry name" value="Dockerin domain"/>
    <property type="match status" value="1"/>
</dbReference>
<accession>A0A5B9QQI1</accession>
<keyword evidence="3" id="KW-1185">Reference proteome</keyword>
<dbReference type="PANTHER" id="PTHR12631">
    <property type="entry name" value="ALPHA-L-IDURONIDASE"/>
    <property type="match status" value="1"/>
</dbReference>
<gene>
    <name evidence="2" type="ORF">Pr1d_36950</name>
</gene>
<sequence length="453" mass="49310">MTQNRIILGVLIWGVTAWIPPLGSDLWANGESLYGVHWWDFNGSQVGDGAEGGWSTETVLTHSVPWWGANYFQPLYQSIYANQGASIITRIDYDWGQTIPAPTNPDRADWANSVLDVVNTLGGQSNVWILGNEPNIIGEGTGWTDNKITPQGYAEVYHEICTAIKAVRPQDEVLVAPPSPGGVIAGVRWMAGNTWLSQTIQAIQAIPGSGIDGFGLHAYGNPFASASNAVTEFHNSFVSQLAVIDSYGEHDTSVYITEWARSTATTGNQAINEAVTADFIRGSFADVHAWNQTPGNHNIISMSWFVHNQDYGGWNEYSLEYWKGVGNPVGNSGDLWTAFIEGASYPAGLKGTRPFPTGPAIGDFDDDGDVDGADFLRWQRGFNLTGGAFAHQGDANGDGLVDAIDREIWQNYYGSSGPPSLESVPEPKDLIFLSVWMTIAIAPRLLRYYLVLV</sequence>
<dbReference type="EMBL" id="CP042913">
    <property type="protein sequence ID" value="QEG36381.1"/>
    <property type="molecule type" value="Genomic_DNA"/>
</dbReference>
<dbReference type="RefSeq" id="WP_148074730.1">
    <property type="nucleotide sequence ID" value="NZ_CP042913.1"/>
</dbReference>
<name>A0A5B9QQI1_9BACT</name>
<dbReference type="Pfam" id="PF11790">
    <property type="entry name" value="Glyco_hydro_cc"/>
    <property type="match status" value="1"/>
</dbReference>
<dbReference type="Pfam" id="PF00404">
    <property type="entry name" value="Dockerin_1"/>
    <property type="match status" value="1"/>
</dbReference>
<dbReference type="InterPro" id="IPR017853">
    <property type="entry name" value="GH"/>
</dbReference>
<dbReference type="Gene3D" id="3.20.20.80">
    <property type="entry name" value="Glycosidases"/>
    <property type="match status" value="1"/>
</dbReference>
<dbReference type="SUPFAM" id="SSF51445">
    <property type="entry name" value="(Trans)glycosidases"/>
    <property type="match status" value="1"/>
</dbReference>
<dbReference type="OrthoDB" id="268023at2"/>
<dbReference type="AlphaFoldDB" id="A0A5B9QQI1"/>
<dbReference type="SUPFAM" id="SSF63446">
    <property type="entry name" value="Type I dockerin domain"/>
    <property type="match status" value="1"/>
</dbReference>
<reference evidence="2 3" key="1">
    <citation type="submission" date="2019-08" db="EMBL/GenBank/DDBJ databases">
        <title>Deep-cultivation of Planctomycetes and their phenomic and genomic characterization uncovers novel biology.</title>
        <authorList>
            <person name="Wiegand S."/>
            <person name="Jogler M."/>
            <person name="Boedeker C."/>
            <person name="Pinto D."/>
            <person name="Vollmers J."/>
            <person name="Rivas-Marin E."/>
            <person name="Kohn T."/>
            <person name="Peeters S.H."/>
            <person name="Heuer A."/>
            <person name="Rast P."/>
            <person name="Oberbeckmann S."/>
            <person name="Bunk B."/>
            <person name="Jeske O."/>
            <person name="Meyerdierks A."/>
            <person name="Storesund J.E."/>
            <person name="Kallscheuer N."/>
            <person name="Luecker S."/>
            <person name="Lage O.M."/>
            <person name="Pohl T."/>
            <person name="Merkel B.J."/>
            <person name="Hornburger P."/>
            <person name="Mueller R.-W."/>
            <person name="Bruemmer F."/>
            <person name="Labrenz M."/>
            <person name="Spormann A.M."/>
            <person name="Op den Camp H."/>
            <person name="Overmann J."/>
            <person name="Amann R."/>
            <person name="Jetten M.S.M."/>
            <person name="Mascher T."/>
            <person name="Medema M.H."/>
            <person name="Devos D.P."/>
            <person name="Kaster A.-K."/>
            <person name="Ovreas L."/>
            <person name="Rohde M."/>
            <person name="Galperin M.Y."/>
            <person name="Jogler C."/>
        </authorList>
    </citation>
    <scope>NUCLEOTIDE SEQUENCE [LARGE SCALE GENOMIC DNA]</scope>
    <source>
        <strain evidence="2 3">Pr1d</strain>
    </source>
</reference>
<organism evidence="2 3">
    <name type="scientific">Bythopirellula goksoeyrii</name>
    <dbReference type="NCBI Taxonomy" id="1400387"/>
    <lineage>
        <taxon>Bacteria</taxon>
        <taxon>Pseudomonadati</taxon>
        <taxon>Planctomycetota</taxon>
        <taxon>Planctomycetia</taxon>
        <taxon>Pirellulales</taxon>
        <taxon>Lacipirellulaceae</taxon>
        <taxon>Bythopirellula</taxon>
    </lineage>
</organism>
<dbReference type="InterPro" id="IPR002105">
    <property type="entry name" value="Dockerin_1_rpt"/>
</dbReference>
<dbReference type="GO" id="GO:0004553">
    <property type="term" value="F:hydrolase activity, hydrolyzing O-glycosyl compounds"/>
    <property type="evidence" value="ECO:0007669"/>
    <property type="project" value="InterPro"/>
</dbReference>
<dbReference type="InterPro" id="IPR018247">
    <property type="entry name" value="EF_Hand_1_Ca_BS"/>
</dbReference>
<feature type="domain" description="Asl1-like glycosyl hydrolase catalytic" evidence="1">
    <location>
        <begin position="113"/>
        <end position="309"/>
    </location>
</feature>
<evidence type="ECO:0000259" key="1">
    <source>
        <dbReference type="Pfam" id="PF11790"/>
    </source>
</evidence>
<dbReference type="InterPro" id="IPR051923">
    <property type="entry name" value="Glycosyl_Hydrolase_39"/>
</dbReference>
<proteinExistence type="predicted"/>
<evidence type="ECO:0000313" key="2">
    <source>
        <dbReference type="EMBL" id="QEG36381.1"/>
    </source>
</evidence>
<dbReference type="InterPro" id="IPR036439">
    <property type="entry name" value="Dockerin_dom_sf"/>
</dbReference>
<dbReference type="InterPro" id="IPR024655">
    <property type="entry name" value="Asl1_glyco_hydro_catalytic"/>
</dbReference>
<dbReference type="GO" id="GO:0000272">
    <property type="term" value="P:polysaccharide catabolic process"/>
    <property type="evidence" value="ECO:0007669"/>
    <property type="project" value="InterPro"/>
</dbReference>
<dbReference type="Proteomes" id="UP000323917">
    <property type="component" value="Chromosome"/>
</dbReference>
<dbReference type="PROSITE" id="PS00018">
    <property type="entry name" value="EF_HAND_1"/>
    <property type="match status" value="1"/>
</dbReference>
<evidence type="ECO:0000313" key="3">
    <source>
        <dbReference type="Proteomes" id="UP000323917"/>
    </source>
</evidence>
<dbReference type="PANTHER" id="PTHR12631:SF10">
    <property type="entry name" value="BETA-XYLOSIDASE-LIKE PROTEIN-RELATED"/>
    <property type="match status" value="1"/>
</dbReference>
<protein>
    <recommendedName>
        <fullName evidence="1">Asl1-like glycosyl hydrolase catalytic domain-containing protein</fullName>
    </recommendedName>
</protein>
<dbReference type="KEGG" id="bgok:Pr1d_36950"/>